<name>A0A2W2HCL5_9ACTN</name>
<sequence length="325" mass="34626">MRVRPLVIAAALPFVVACAPAVTNGGPAAKAADRGTPVTAGRAPAGAGTTPMTRRPRPKIPRGTTAGYVVFDRQSGRIALRHAEHRKFRSASVVKILIAIDLLESGKPVSAADRALLKSMLRASDDDAATTFWRRGGERRIVQRMAKRLGLKDTLPPPIYKPGFWGYSSLSASDIATTYRYLLDRADPKVSGLILGHLRKAAKCGKDGFDQSFGIPSAVPRPFAVKQGWSGFGTTPPVRCREDASGVRGAFAGTLSAAPAGRSASRLDQIVVPDLGRPVLHTTGLAGKGERLVMVLLTAHPAGTSWQESVRRTTDLTRQIHRAAS</sequence>
<organism evidence="3 4">
    <name type="scientific">Spongiactinospora gelatinilytica</name>
    <dbReference type="NCBI Taxonomy" id="2666298"/>
    <lineage>
        <taxon>Bacteria</taxon>
        <taxon>Bacillati</taxon>
        <taxon>Actinomycetota</taxon>
        <taxon>Actinomycetes</taxon>
        <taxon>Streptosporangiales</taxon>
        <taxon>Streptosporangiaceae</taxon>
        <taxon>Spongiactinospora</taxon>
    </lineage>
</organism>
<comment type="caution">
    <text evidence="3">The sequence shown here is derived from an EMBL/GenBank/DDBJ whole genome shotgun (WGS) entry which is preliminary data.</text>
</comment>
<feature type="region of interest" description="Disordered" evidence="1">
    <location>
        <begin position="26"/>
        <end position="64"/>
    </location>
</feature>
<accession>A0A2W2HCL5</accession>
<keyword evidence="2" id="KW-0732">Signal</keyword>
<proteinExistence type="predicted"/>
<reference evidence="3 4" key="1">
    <citation type="submission" date="2018-01" db="EMBL/GenBank/DDBJ databases">
        <title>Draft genome sequence of Sphaerisporangium sp. 7K107.</title>
        <authorList>
            <person name="Sahin N."/>
            <person name="Saygin H."/>
            <person name="Ay H."/>
        </authorList>
    </citation>
    <scope>NUCLEOTIDE SEQUENCE [LARGE SCALE GENOMIC DNA]</scope>
    <source>
        <strain evidence="3 4">7K107</strain>
    </source>
</reference>
<dbReference type="AlphaFoldDB" id="A0A2W2HCL5"/>
<dbReference type="SUPFAM" id="SSF56601">
    <property type="entry name" value="beta-lactamase/transpeptidase-like"/>
    <property type="match status" value="1"/>
</dbReference>
<evidence type="ECO:0000313" key="3">
    <source>
        <dbReference type="EMBL" id="PZG43977.1"/>
    </source>
</evidence>
<feature type="signal peptide" evidence="2">
    <location>
        <begin position="1"/>
        <end position="21"/>
    </location>
</feature>
<keyword evidence="4" id="KW-1185">Reference proteome</keyword>
<evidence type="ECO:0000256" key="2">
    <source>
        <dbReference type="SAM" id="SignalP"/>
    </source>
</evidence>
<dbReference type="InterPro" id="IPR012338">
    <property type="entry name" value="Beta-lactam/transpept-like"/>
</dbReference>
<dbReference type="Gene3D" id="3.40.710.10">
    <property type="entry name" value="DD-peptidase/beta-lactamase superfamily"/>
    <property type="match status" value="1"/>
</dbReference>
<protein>
    <recommendedName>
        <fullName evidence="5">Lipoprotein</fullName>
    </recommendedName>
</protein>
<evidence type="ECO:0000313" key="4">
    <source>
        <dbReference type="Proteomes" id="UP000248544"/>
    </source>
</evidence>
<gene>
    <name evidence="3" type="ORF">C1I98_17880</name>
</gene>
<dbReference type="Proteomes" id="UP000248544">
    <property type="component" value="Unassembled WGS sequence"/>
</dbReference>
<evidence type="ECO:0008006" key="5">
    <source>
        <dbReference type="Google" id="ProtNLM"/>
    </source>
</evidence>
<dbReference type="PROSITE" id="PS51257">
    <property type="entry name" value="PROKAR_LIPOPROTEIN"/>
    <property type="match status" value="1"/>
</dbReference>
<feature type="compositionally biased region" description="Low complexity" evidence="1">
    <location>
        <begin position="35"/>
        <end position="51"/>
    </location>
</feature>
<evidence type="ECO:0000256" key="1">
    <source>
        <dbReference type="SAM" id="MobiDB-lite"/>
    </source>
</evidence>
<feature type="chain" id="PRO_5039729793" description="Lipoprotein" evidence="2">
    <location>
        <begin position="22"/>
        <end position="325"/>
    </location>
</feature>
<dbReference type="EMBL" id="POUA01000131">
    <property type="protein sequence ID" value="PZG43977.1"/>
    <property type="molecule type" value="Genomic_DNA"/>
</dbReference>